<evidence type="ECO:0000256" key="3">
    <source>
        <dbReference type="RuleBase" id="RU361235"/>
    </source>
</evidence>
<feature type="compositionally biased region" description="Basic and acidic residues" evidence="4">
    <location>
        <begin position="534"/>
        <end position="552"/>
    </location>
</feature>
<dbReference type="EMBL" id="CP013264">
    <property type="protein sequence ID" value="ALR20598.1"/>
    <property type="molecule type" value="Genomic_DNA"/>
</dbReference>
<evidence type="ECO:0000313" key="7">
    <source>
        <dbReference type="Proteomes" id="UP000056968"/>
    </source>
</evidence>
<dbReference type="ESTHER" id="9sphn-a0a0s3eyy5">
    <property type="family name" value="Carb_B_Bacteria"/>
</dbReference>
<dbReference type="InterPro" id="IPR029058">
    <property type="entry name" value="AB_hydrolase_fold"/>
</dbReference>
<keyword evidence="3" id="KW-0732">Signal</keyword>
<feature type="region of interest" description="Disordered" evidence="4">
    <location>
        <begin position="530"/>
        <end position="552"/>
    </location>
</feature>
<evidence type="ECO:0000256" key="2">
    <source>
        <dbReference type="ARBA" id="ARBA00022801"/>
    </source>
</evidence>
<dbReference type="InterPro" id="IPR019826">
    <property type="entry name" value="Carboxylesterase_B_AS"/>
</dbReference>
<dbReference type="Pfam" id="PF00135">
    <property type="entry name" value="COesterase"/>
    <property type="match status" value="1"/>
</dbReference>
<keyword evidence="2 3" id="KW-0378">Hydrolase</keyword>
<dbReference type="STRING" id="1332080.ATN00_10050"/>
<evidence type="ECO:0000256" key="4">
    <source>
        <dbReference type="SAM" id="MobiDB-lite"/>
    </source>
</evidence>
<dbReference type="GO" id="GO:0016787">
    <property type="term" value="F:hydrolase activity"/>
    <property type="evidence" value="ECO:0007669"/>
    <property type="project" value="UniProtKB-KW"/>
</dbReference>
<dbReference type="PANTHER" id="PTHR11559">
    <property type="entry name" value="CARBOXYLESTERASE"/>
    <property type="match status" value="1"/>
</dbReference>
<comment type="similarity">
    <text evidence="1 3">Belongs to the type-B carboxylesterase/lipase family.</text>
</comment>
<protein>
    <recommendedName>
        <fullName evidence="3">Carboxylic ester hydrolase</fullName>
        <ecNumber evidence="3">3.1.1.-</ecNumber>
    </recommendedName>
</protein>
<gene>
    <name evidence="6" type="ORF">ATN00_10050</name>
</gene>
<reference evidence="6 7" key="1">
    <citation type="submission" date="2015-11" db="EMBL/GenBank/DDBJ databases">
        <title>A Two-component Flavoprotein Monooxygenase System MeaXY Responsible for para-Hydroxylation of 2-Methyl-6-ethylaniline and 2,6-Diethylaniline in Sphingobium baderi DE-13.</title>
        <authorList>
            <person name="Cheng M."/>
            <person name="Meng Q."/>
            <person name="Yang Y."/>
            <person name="Chu C."/>
            <person name="Yan X."/>
            <person name="He J."/>
            <person name="Li S."/>
        </authorList>
    </citation>
    <scope>NUCLEOTIDE SEQUENCE [LARGE SCALE GENOMIC DNA]</scope>
    <source>
        <strain evidence="6 7">DE-13</strain>
    </source>
</reference>
<dbReference type="InterPro" id="IPR002018">
    <property type="entry name" value="CarbesteraseB"/>
</dbReference>
<dbReference type="EC" id="3.1.1.-" evidence="3"/>
<dbReference type="Proteomes" id="UP000056968">
    <property type="component" value="Chromosome"/>
</dbReference>
<evidence type="ECO:0000313" key="6">
    <source>
        <dbReference type="EMBL" id="ALR20598.1"/>
    </source>
</evidence>
<evidence type="ECO:0000259" key="5">
    <source>
        <dbReference type="Pfam" id="PF00135"/>
    </source>
</evidence>
<dbReference type="InterPro" id="IPR050309">
    <property type="entry name" value="Type-B_Carboxylest/Lipase"/>
</dbReference>
<name>A0A0S3EYY5_9SPHN</name>
<dbReference type="KEGG" id="sbd:ATN00_10050"/>
<proteinExistence type="inferred from homology"/>
<dbReference type="PROSITE" id="PS00122">
    <property type="entry name" value="CARBOXYLESTERASE_B_1"/>
    <property type="match status" value="1"/>
</dbReference>
<feature type="chain" id="PRO_5006519888" description="Carboxylic ester hydrolase" evidence="3">
    <location>
        <begin position="23"/>
        <end position="552"/>
    </location>
</feature>
<dbReference type="AlphaFoldDB" id="A0A0S3EYY5"/>
<dbReference type="SUPFAM" id="SSF53474">
    <property type="entry name" value="alpha/beta-Hydrolases"/>
    <property type="match status" value="1"/>
</dbReference>
<feature type="signal peptide" evidence="3">
    <location>
        <begin position="1"/>
        <end position="22"/>
    </location>
</feature>
<keyword evidence="7" id="KW-1185">Reference proteome</keyword>
<dbReference type="RefSeq" id="WP_062064360.1">
    <property type="nucleotide sequence ID" value="NZ_CP013264.1"/>
</dbReference>
<sequence length="552" mass="59047">MNRKTSYYVAAAALSMVPIASGASEASPSSSAPVVQTTEGKLEGQASKGVFSFLGIHYGADTSGANRFLPPQAPSAWVGVRKADHMGNRCPQPTVKMPPEMATVLSFSDLPMSEDCLVLNVWSPNVGDGKKRPVMVWLHGGGFFLGSGGDAYYEGSNLSRKQDVVVVTLNHRLNAFGYLQLGAEAGEKFADSNMVGMLDIVQALRWVKANIAQFGGDPDNVTIFGQSGGGSKVSTLTAMPVAKGLFQKAIIESGAATRLATVEDATATRDKLLSILGIKPDEVLKLQSVPMDELILAGGKAGLLAFSPAVDGKILPTHPFDPIASPVSATIPLMVGTTKDEATNVVLSDPTWPTMDEADLVKRASAMVGPDRAAKAIELYRSKAPQDKPMHLFTSMMTDQVFTHSSILLAERRVAQGKAPVFMYKVNWETPVLGGKLRSPHAVELPFVFDNVDVSAGLVGAGPEQQQMADLMSSAFAAFARTGNPDVADHPHWPAYTLAKRETFIFDLPAHVESDPNRDFRIFWEKQPAPVMGGRKDSPLKDALDPKKLGSE</sequence>
<feature type="domain" description="Carboxylesterase type B" evidence="5">
    <location>
        <begin position="32"/>
        <end position="513"/>
    </location>
</feature>
<organism evidence="6 7">
    <name type="scientific">Sphingobium baderi</name>
    <dbReference type="NCBI Taxonomy" id="1332080"/>
    <lineage>
        <taxon>Bacteria</taxon>
        <taxon>Pseudomonadati</taxon>
        <taxon>Pseudomonadota</taxon>
        <taxon>Alphaproteobacteria</taxon>
        <taxon>Sphingomonadales</taxon>
        <taxon>Sphingomonadaceae</taxon>
        <taxon>Sphingobium</taxon>
    </lineage>
</organism>
<dbReference type="Gene3D" id="3.40.50.1820">
    <property type="entry name" value="alpha/beta hydrolase"/>
    <property type="match status" value="1"/>
</dbReference>
<evidence type="ECO:0000256" key="1">
    <source>
        <dbReference type="ARBA" id="ARBA00005964"/>
    </source>
</evidence>
<accession>A0A0S3EYY5</accession>